<dbReference type="Proteomes" id="UP000305198">
    <property type="component" value="Unassembled WGS sequence"/>
</dbReference>
<evidence type="ECO:0000256" key="1">
    <source>
        <dbReference type="ARBA" id="ARBA00004651"/>
    </source>
</evidence>
<protein>
    <submittedName>
        <fullName evidence="8">Cytochrome c oxidase assembly protein</fullName>
    </submittedName>
</protein>
<feature type="transmembrane region" description="Helical" evidence="6">
    <location>
        <begin position="134"/>
        <end position="156"/>
    </location>
</feature>
<dbReference type="AlphaFoldDB" id="A0A4U0YQC4"/>
<feature type="transmembrane region" description="Helical" evidence="6">
    <location>
        <begin position="34"/>
        <end position="55"/>
    </location>
</feature>
<evidence type="ECO:0000256" key="2">
    <source>
        <dbReference type="ARBA" id="ARBA00022475"/>
    </source>
</evidence>
<reference evidence="8 9" key="1">
    <citation type="submission" date="2019-04" db="EMBL/GenBank/DDBJ databases">
        <title>Crypto-aerobic microbial life in anoxic (sulfidic) marine sediments.</title>
        <authorList>
            <person name="Bhattacharya S."/>
            <person name="Roy C."/>
            <person name="Mondal N."/>
            <person name="Sarkar J."/>
            <person name="Mandal S."/>
            <person name="Rameez M.J."/>
            <person name="Ghosh W."/>
        </authorList>
    </citation>
    <scope>NUCLEOTIDE SEQUENCE [LARGE SCALE GENOMIC DNA]</scope>
    <source>
        <strain evidence="8 9">SBBB</strain>
    </source>
</reference>
<evidence type="ECO:0000313" key="9">
    <source>
        <dbReference type="Proteomes" id="UP000305198"/>
    </source>
</evidence>
<evidence type="ECO:0000256" key="5">
    <source>
        <dbReference type="ARBA" id="ARBA00023136"/>
    </source>
</evidence>
<evidence type="ECO:0000256" key="7">
    <source>
        <dbReference type="SAM" id="SignalP"/>
    </source>
</evidence>
<sequence>MHMTYRIPCAMALVLLTLSPKAMAHSPLDSDGSDLISALISVGMLLTFWLLFLVGQLRRPTRWWQSLCFHLGSVICLFAIAGPLDEWAETSASAHMTQHMLFMVVIPPLWVLAQPLAQMISSGGQLVLLFYRGLLKLAHWPMAMAWLHGLILWFWHMPYFYVLALENPWWHAVEHLMFILSAGLFWWSVLQSRHSGGPWALLALLFTLMHTGVLGAILTFAQAPFYGDARDLQDQQLAGLIMWVLGGLPYIAASAWIGLRWYRQLDRTMRLGAGEDNA</sequence>
<feature type="chain" id="PRO_5020772045" evidence="7">
    <location>
        <begin position="25"/>
        <end position="278"/>
    </location>
</feature>
<comment type="caution">
    <text evidence="8">The sequence shown here is derived from an EMBL/GenBank/DDBJ whole genome shotgun (WGS) entry which is preliminary data.</text>
</comment>
<dbReference type="EMBL" id="SWAV01000002">
    <property type="protein sequence ID" value="TKA92094.1"/>
    <property type="molecule type" value="Genomic_DNA"/>
</dbReference>
<feature type="transmembrane region" description="Helical" evidence="6">
    <location>
        <begin position="168"/>
        <end position="187"/>
    </location>
</feature>
<organism evidence="8 9">
    <name type="scientific">Halopseudomonas bauzanensis</name>
    <dbReference type="NCBI Taxonomy" id="653930"/>
    <lineage>
        <taxon>Bacteria</taxon>
        <taxon>Pseudomonadati</taxon>
        <taxon>Pseudomonadota</taxon>
        <taxon>Gammaproteobacteria</taxon>
        <taxon>Pseudomonadales</taxon>
        <taxon>Pseudomonadaceae</taxon>
        <taxon>Halopseudomonas</taxon>
    </lineage>
</organism>
<accession>A0A4U0YQC4</accession>
<feature type="transmembrane region" description="Helical" evidence="6">
    <location>
        <begin position="199"/>
        <end position="220"/>
    </location>
</feature>
<evidence type="ECO:0000256" key="4">
    <source>
        <dbReference type="ARBA" id="ARBA00022989"/>
    </source>
</evidence>
<name>A0A4U0YQC4_9GAMM</name>
<dbReference type="InterPro" id="IPR019108">
    <property type="entry name" value="Caa3_assmbl_CtaG-rel"/>
</dbReference>
<keyword evidence="4 6" id="KW-1133">Transmembrane helix</keyword>
<comment type="subcellular location">
    <subcellularLocation>
        <location evidence="1">Cell membrane</location>
        <topology evidence="1">Multi-pass membrane protein</topology>
    </subcellularLocation>
</comment>
<dbReference type="Pfam" id="PF09678">
    <property type="entry name" value="Caa3_CtaG"/>
    <property type="match status" value="1"/>
</dbReference>
<feature type="transmembrane region" description="Helical" evidence="6">
    <location>
        <begin position="96"/>
        <end position="113"/>
    </location>
</feature>
<gene>
    <name evidence="8" type="ORF">FA869_06775</name>
</gene>
<feature type="transmembrane region" description="Helical" evidence="6">
    <location>
        <begin position="67"/>
        <end position="84"/>
    </location>
</feature>
<dbReference type="GO" id="GO:0005886">
    <property type="term" value="C:plasma membrane"/>
    <property type="evidence" value="ECO:0007669"/>
    <property type="project" value="UniProtKB-SubCell"/>
</dbReference>
<dbReference type="RefSeq" id="WP_136869105.1">
    <property type="nucleotide sequence ID" value="NZ_SWAV01000002.1"/>
</dbReference>
<evidence type="ECO:0000313" key="8">
    <source>
        <dbReference type="EMBL" id="TKA92094.1"/>
    </source>
</evidence>
<keyword evidence="3 6" id="KW-0812">Transmembrane</keyword>
<keyword evidence="7" id="KW-0732">Signal</keyword>
<evidence type="ECO:0000256" key="3">
    <source>
        <dbReference type="ARBA" id="ARBA00022692"/>
    </source>
</evidence>
<feature type="signal peptide" evidence="7">
    <location>
        <begin position="1"/>
        <end position="24"/>
    </location>
</feature>
<proteinExistence type="predicted"/>
<evidence type="ECO:0000256" key="6">
    <source>
        <dbReference type="SAM" id="Phobius"/>
    </source>
</evidence>
<feature type="transmembrane region" description="Helical" evidence="6">
    <location>
        <begin position="240"/>
        <end position="262"/>
    </location>
</feature>
<keyword evidence="5 6" id="KW-0472">Membrane</keyword>
<keyword evidence="2" id="KW-1003">Cell membrane</keyword>